<keyword evidence="5" id="KW-0732">Signal</keyword>
<accession>A0A2J7QZV2</accession>
<keyword evidence="4" id="KW-0879">Wnt signaling pathway</keyword>
<feature type="region of interest" description="Disordered" evidence="8">
    <location>
        <begin position="174"/>
        <end position="198"/>
    </location>
</feature>
<evidence type="ECO:0000313" key="10">
    <source>
        <dbReference type="Proteomes" id="UP000235965"/>
    </source>
</evidence>
<dbReference type="PANTHER" id="PTHR14903">
    <property type="entry name" value="SCLEROSTIN-RELATED"/>
    <property type="match status" value="1"/>
</dbReference>
<dbReference type="InterPro" id="IPR029034">
    <property type="entry name" value="Cystine-knot_cytokine"/>
</dbReference>
<keyword evidence="7" id="KW-0325">Glycoprotein</keyword>
<evidence type="ECO:0000256" key="8">
    <source>
        <dbReference type="SAM" id="MobiDB-lite"/>
    </source>
</evidence>
<comment type="caution">
    <text evidence="9">The sequence shown here is derived from an EMBL/GenBank/DDBJ whole genome shotgun (WGS) entry which is preliminary data.</text>
</comment>
<evidence type="ECO:0000256" key="3">
    <source>
        <dbReference type="ARBA" id="ARBA00022525"/>
    </source>
</evidence>
<name>A0A2J7QZV2_9NEOP</name>
<dbReference type="Pfam" id="PF05463">
    <property type="entry name" value="Sclerostin"/>
    <property type="match status" value="2"/>
</dbReference>
<dbReference type="InParanoid" id="A0A2J7QZV2"/>
<proteinExistence type="inferred from homology"/>
<dbReference type="Gene3D" id="2.10.90.10">
    <property type="entry name" value="Cystine-knot cytokines"/>
    <property type="match status" value="2"/>
</dbReference>
<dbReference type="GO" id="GO:0005615">
    <property type="term" value="C:extracellular space"/>
    <property type="evidence" value="ECO:0007669"/>
    <property type="project" value="InterPro"/>
</dbReference>
<keyword evidence="3" id="KW-0964">Secreted</keyword>
<dbReference type="InterPro" id="IPR008835">
    <property type="entry name" value="Sclerostin/SOSTDC1"/>
</dbReference>
<evidence type="ECO:0000256" key="2">
    <source>
        <dbReference type="ARBA" id="ARBA00007850"/>
    </source>
</evidence>
<dbReference type="PANTHER" id="PTHR14903:SF6">
    <property type="entry name" value="CTCK DOMAIN-CONTAINING PROTEIN"/>
    <property type="match status" value="1"/>
</dbReference>
<evidence type="ECO:0000256" key="5">
    <source>
        <dbReference type="ARBA" id="ARBA00022729"/>
    </source>
</evidence>
<dbReference type="EMBL" id="NEVH01009067">
    <property type="protein sequence ID" value="PNF34105.1"/>
    <property type="molecule type" value="Genomic_DNA"/>
</dbReference>
<feature type="compositionally biased region" description="Basic residues" evidence="8">
    <location>
        <begin position="174"/>
        <end position="188"/>
    </location>
</feature>
<dbReference type="GO" id="GO:0030514">
    <property type="term" value="P:negative regulation of BMP signaling pathway"/>
    <property type="evidence" value="ECO:0007669"/>
    <property type="project" value="TreeGrafter"/>
</dbReference>
<evidence type="ECO:0008006" key="11">
    <source>
        <dbReference type="Google" id="ProtNLM"/>
    </source>
</evidence>
<gene>
    <name evidence="9" type="ORF">B7P43_G01138</name>
</gene>
<organism evidence="9 10">
    <name type="scientific">Cryptotermes secundus</name>
    <dbReference type="NCBI Taxonomy" id="105785"/>
    <lineage>
        <taxon>Eukaryota</taxon>
        <taxon>Metazoa</taxon>
        <taxon>Ecdysozoa</taxon>
        <taxon>Arthropoda</taxon>
        <taxon>Hexapoda</taxon>
        <taxon>Insecta</taxon>
        <taxon>Pterygota</taxon>
        <taxon>Neoptera</taxon>
        <taxon>Polyneoptera</taxon>
        <taxon>Dictyoptera</taxon>
        <taxon>Blattodea</taxon>
        <taxon>Blattoidea</taxon>
        <taxon>Termitoidae</taxon>
        <taxon>Kalotermitidae</taxon>
        <taxon>Cryptotermitinae</taxon>
        <taxon>Cryptotermes</taxon>
    </lineage>
</organism>
<reference evidence="9 10" key="1">
    <citation type="submission" date="2017-12" db="EMBL/GenBank/DDBJ databases">
        <title>Hemimetabolous genomes reveal molecular basis of termite eusociality.</title>
        <authorList>
            <person name="Harrison M.C."/>
            <person name="Jongepier E."/>
            <person name="Robertson H.M."/>
            <person name="Arning N."/>
            <person name="Bitard-Feildel T."/>
            <person name="Chao H."/>
            <person name="Childers C.P."/>
            <person name="Dinh H."/>
            <person name="Doddapaneni H."/>
            <person name="Dugan S."/>
            <person name="Gowin J."/>
            <person name="Greiner C."/>
            <person name="Han Y."/>
            <person name="Hu H."/>
            <person name="Hughes D.S.T."/>
            <person name="Huylmans A.-K."/>
            <person name="Kemena C."/>
            <person name="Kremer L.P.M."/>
            <person name="Lee S.L."/>
            <person name="Lopez-Ezquerra A."/>
            <person name="Mallet L."/>
            <person name="Monroy-Kuhn J.M."/>
            <person name="Moser A."/>
            <person name="Murali S.C."/>
            <person name="Muzny D.M."/>
            <person name="Otani S."/>
            <person name="Piulachs M.-D."/>
            <person name="Poelchau M."/>
            <person name="Qu J."/>
            <person name="Schaub F."/>
            <person name="Wada-Katsumata A."/>
            <person name="Worley K.C."/>
            <person name="Xie Q."/>
            <person name="Ylla G."/>
            <person name="Poulsen M."/>
            <person name="Gibbs R.A."/>
            <person name="Schal C."/>
            <person name="Richards S."/>
            <person name="Belles X."/>
            <person name="Korb J."/>
            <person name="Bornberg-Bauer E."/>
        </authorList>
    </citation>
    <scope>NUCLEOTIDE SEQUENCE [LARGE SCALE GENOMIC DNA]</scope>
    <source>
        <tissue evidence="9">Whole body</tissue>
    </source>
</reference>
<sequence length="198" mass="23113">MSDLSKKQTDTDHRLVVAKVRERLAVSNRETKKFDIERFNLKKLSVLEGMELGCHELRSKRYISDGLCTTPKPINEVVCADWCIMPPGQMPGQQSPTFMSKIDWREWATRQKQKKTSSVMPSPFLMGNDTIATLMPQKWRCVDGTAKKRRVTLICKDGSRRIYRVKVVKRCKCTKKHMKQQDKRKKTRRLDQSKKRIA</sequence>
<dbReference type="GO" id="GO:0030178">
    <property type="term" value="P:negative regulation of Wnt signaling pathway"/>
    <property type="evidence" value="ECO:0007669"/>
    <property type="project" value="TreeGrafter"/>
</dbReference>
<evidence type="ECO:0000256" key="1">
    <source>
        <dbReference type="ARBA" id="ARBA00004613"/>
    </source>
</evidence>
<protein>
    <recommendedName>
        <fullName evidence="11">Sclerostin domain-containing protein 1</fullName>
    </recommendedName>
</protein>
<evidence type="ECO:0000313" key="9">
    <source>
        <dbReference type="EMBL" id="PNF34105.1"/>
    </source>
</evidence>
<evidence type="ECO:0000256" key="7">
    <source>
        <dbReference type="ARBA" id="ARBA00023180"/>
    </source>
</evidence>
<evidence type="ECO:0000256" key="6">
    <source>
        <dbReference type="ARBA" id="ARBA00023157"/>
    </source>
</evidence>
<dbReference type="GO" id="GO:0016055">
    <property type="term" value="P:Wnt signaling pathway"/>
    <property type="evidence" value="ECO:0007669"/>
    <property type="project" value="UniProtKB-KW"/>
</dbReference>
<dbReference type="AlphaFoldDB" id="A0A2J7QZV2"/>
<dbReference type="OrthoDB" id="6624188at2759"/>
<keyword evidence="6" id="KW-1015">Disulfide bond</keyword>
<comment type="similarity">
    <text evidence="2">Belongs to the sclerostin family.</text>
</comment>
<dbReference type="GO" id="GO:0036122">
    <property type="term" value="F:BMP binding"/>
    <property type="evidence" value="ECO:0007669"/>
    <property type="project" value="TreeGrafter"/>
</dbReference>
<dbReference type="Proteomes" id="UP000235965">
    <property type="component" value="Unassembled WGS sequence"/>
</dbReference>
<feature type="compositionally biased region" description="Basic and acidic residues" evidence="8">
    <location>
        <begin position="189"/>
        <end position="198"/>
    </location>
</feature>
<comment type="subcellular location">
    <subcellularLocation>
        <location evidence="1">Secreted</location>
    </subcellularLocation>
</comment>
<keyword evidence="10" id="KW-1185">Reference proteome</keyword>
<evidence type="ECO:0000256" key="4">
    <source>
        <dbReference type="ARBA" id="ARBA00022687"/>
    </source>
</evidence>